<reference evidence="1" key="1">
    <citation type="submission" date="2020-05" db="EMBL/GenBank/DDBJ databases">
        <authorList>
            <person name="Rincon C."/>
            <person name="Sanders R I."/>
            <person name="Robbins C."/>
            <person name="Chaturvedi A."/>
        </authorList>
    </citation>
    <scope>NUCLEOTIDE SEQUENCE</scope>
    <source>
        <strain evidence="1">CHB12</strain>
    </source>
</reference>
<dbReference type="AlphaFoldDB" id="A0A915YZF4"/>
<evidence type="ECO:0000313" key="1">
    <source>
        <dbReference type="EMBL" id="CAB5353907.1"/>
    </source>
</evidence>
<comment type="caution">
    <text evidence="1">The sequence shown here is derived from an EMBL/GenBank/DDBJ whole genome shotgun (WGS) entry which is preliminary data.</text>
</comment>
<organism evidence="1 2">
    <name type="scientific">Rhizophagus irregularis</name>
    <dbReference type="NCBI Taxonomy" id="588596"/>
    <lineage>
        <taxon>Eukaryota</taxon>
        <taxon>Fungi</taxon>
        <taxon>Fungi incertae sedis</taxon>
        <taxon>Mucoromycota</taxon>
        <taxon>Glomeromycotina</taxon>
        <taxon>Glomeromycetes</taxon>
        <taxon>Glomerales</taxon>
        <taxon>Glomeraceae</taxon>
        <taxon>Rhizophagus</taxon>
    </lineage>
</organism>
<gene>
    <name evidence="1" type="ORF">CHRIB12_LOCUS5744</name>
</gene>
<name>A0A915YZF4_9GLOM</name>
<accession>A0A915YZF4</accession>
<dbReference type="OrthoDB" id="5835829at2759"/>
<dbReference type="EMBL" id="CAGKOT010000009">
    <property type="protein sequence ID" value="CAB5353907.1"/>
    <property type="molecule type" value="Genomic_DNA"/>
</dbReference>
<protein>
    <submittedName>
        <fullName evidence="1">Uncharacterized protein</fullName>
    </submittedName>
</protein>
<proteinExistence type="predicted"/>
<sequence length="66" mass="7397">MGQSPKVSLHLVDTFFGFELPQSLPPNVQEMGPVLSEEYPSLTSELSDFMNAHDRVLYVAFATPRQ</sequence>
<evidence type="ECO:0000313" key="2">
    <source>
        <dbReference type="Proteomes" id="UP000684084"/>
    </source>
</evidence>
<dbReference type="Proteomes" id="UP000684084">
    <property type="component" value="Unassembled WGS sequence"/>
</dbReference>